<proteinExistence type="predicted"/>
<dbReference type="Proteomes" id="UP000027138">
    <property type="component" value="Unassembled WGS sequence"/>
</dbReference>
<protein>
    <submittedName>
        <fullName evidence="1">Uncharacterized protein</fullName>
    </submittedName>
</protein>
<gene>
    <name evidence="1" type="ORF">JCGZ_06336</name>
</gene>
<dbReference type="AlphaFoldDB" id="A0A067L0R8"/>
<name>A0A067L0R8_JATCU</name>
<sequence length="98" mass="11411">MKLMFEKFVGSPIILSLTNKRETRIEGVNFASKNSREPEAQLEGSLEDTDAIYVKPDERFPLLELQVSLFLLFLKLLWKPKGMLYRSFMGLARDKWVT</sequence>
<evidence type="ECO:0000313" key="1">
    <source>
        <dbReference type="EMBL" id="KDP37679.1"/>
    </source>
</evidence>
<dbReference type="EMBL" id="KK914387">
    <property type="protein sequence ID" value="KDP37679.1"/>
    <property type="molecule type" value="Genomic_DNA"/>
</dbReference>
<reference evidence="1 2" key="1">
    <citation type="journal article" date="2014" name="PLoS ONE">
        <title>Global Analysis of Gene Expression Profiles in Physic Nut (Jatropha curcas L.) Seedlings Exposed to Salt Stress.</title>
        <authorList>
            <person name="Zhang L."/>
            <person name="Zhang C."/>
            <person name="Wu P."/>
            <person name="Chen Y."/>
            <person name="Li M."/>
            <person name="Jiang H."/>
            <person name="Wu G."/>
        </authorList>
    </citation>
    <scope>NUCLEOTIDE SEQUENCE [LARGE SCALE GENOMIC DNA]</scope>
    <source>
        <strain evidence="2">cv. GZQX0401</strain>
        <tissue evidence="1">Young leaves</tissue>
    </source>
</reference>
<evidence type="ECO:0000313" key="2">
    <source>
        <dbReference type="Proteomes" id="UP000027138"/>
    </source>
</evidence>
<accession>A0A067L0R8</accession>
<organism evidence="1 2">
    <name type="scientific">Jatropha curcas</name>
    <name type="common">Barbados nut</name>
    <dbReference type="NCBI Taxonomy" id="180498"/>
    <lineage>
        <taxon>Eukaryota</taxon>
        <taxon>Viridiplantae</taxon>
        <taxon>Streptophyta</taxon>
        <taxon>Embryophyta</taxon>
        <taxon>Tracheophyta</taxon>
        <taxon>Spermatophyta</taxon>
        <taxon>Magnoliopsida</taxon>
        <taxon>eudicotyledons</taxon>
        <taxon>Gunneridae</taxon>
        <taxon>Pentapetalae</taxon>
        <taxon>rosids</taxon>
        <taxon>fabids</taxon>
        <taxon>Malpighiales</taxon>
        <taxon>Euphorbiaceae</taxon>
        <taxon>Crotonoideae</taxon>
        <taxon>Jatropheae</taxon>
        <taxon>Jatropha</taxon>
    </lineage>
</organism>
<keyword evidence="2" id="KW-1185">Reference proteome</keyword>